<dbReference type="OrthoDB" id="9847385at2"/>
<dbReference type="STRING" id="1123349.SAMN02744037_00808"/>
<dbReference type="EMBL" id="FRAE01000013">
    <property type="protein sequence ID" value="SHJ77879.1"/>
    <property type="molecule type" value="Genomic_DNA"/>
</dbReference>
<evidence type="ECO:0000313" key="4">
    <source>
        <dbReference type="Proteomes" id="UP000242497"/>
    </source>
</evidence>
<keyword evidence="2" id="KW-0472">Membrane</keyword>
<feature type="region of interest" description="Disordered" evidence="1">
    <location>
        <begin position="49"/>
        <end position="120"/>
    </location>
</feature>
<keyword evidence="2" id="KW-1133">Transmembrane helix</keyword>
<keyword evidence="4" id="KW-1185">Reference proteome</keyword>
<feature type="transmembrane region" description="Helical" evidence="2">
    <location>
        <begin position="157"/>
        <end position="179"/>
    </location>
</feature>
<gene>
    <name evidence="3" type="ORF">SAMN02744037_00808</name>
</gene>
<evidence type="ECO:0000256" key="2">
    <source>
        <dbReference type="SAM" id="Phobius"/>
    </source>
</evidence>
<dbReference type="RefSeq" id="WP_072887495.1">
    <property type="nucleotide sequence ID" value="NZ_FRAE01000013.1"/>
</dbReference>
<proteinExistence type="predicted"/>
<reference evidence="4" key="1">
    <citation type="submission" date="2016-11" db="EMBL/GenBank/DDBJ databases">
        <authorList>
            <person name="Varghese N."/>
            <person name="Submissions S."/>
        </authorList>
    </citation>
    <scope>NUCLEOTIDE SEQUENCE [LARGE SCALE GENOMIC DNA]</scope>
    <source>
        <strain evidence="4">DSM 15518</strain>
    </source>
</reference>
<keyword evidence="2" id="KW-0812">Transmembrane</keyword>
<dbReference type="AlphaFoldDB" id="A0A1M6M362"/>
<organism evidence="3 4">
    <name type="scientific">Tepidibacter formicigenes DSM 15518</name>
    <dbReference type="NCBI Taxonomy" id="1123349"/>
    <lineage>
        <taxon>Bacteria</taxon>
        <taxon>Bacillati</taxon>
        <taxon>Bacillota</taxon>
        <taxon>Clostridia</taxon>
        <taxon>Peptostreptococcales</taxon>
        <taxon>Peptostreptococcaceae</taxon>
        <taxon>Tepidibacter</taxon>
    </lineage>
</organism>
<feature type="compositionally biased region" description="Low complexity" evidence="1">
    <location>
        <begin position="60"/>
        <end position="113"/>
    </location>
</feature>
<accession>A0A1M6M362</accession>
<protein>
    <submittedName>
        <fullName evidence="3">Uncharacterized protein</fullName>
    </submittedName>
</protein>
<name>A0A1M6M362_9FIRM</name>
<evidence type="ECO:0000256" key="1">
    <source>
        <dbReference type="SAM" id="MobiDB-lite"/>
    </source>
</evidence>
<dbReference type="Proteomes" id="UP000242497">
    <property type="component" value="Unassembled WGS sequence"/>
</dbReference>
<evidence type="ECO:0000313" key="3">
    <source>
        <dbReference type="EMBL" id="SHJ77879.1"/>
    </source>
</evidence>
<sequence length="180" mass="20400">MSKNFKKCFLMIFFILAFLFSNVIIGSIVYFNNNQSNIGIVYAKSNSFSKPKTSSFSGVKKTTSSSSWNKTSKSTSSGLKSGNFSNSNNSKSTNGKMKTGSFSNSKKNNNTNTIYPQDNHGDIKNADKTVKINIPYVHTNYRNSSHFSMSRLGFFEMFMYSFLTIIIIVFIIVIFKYYIR</sequence>